<dbReference type="EMBL" id="JAPMLE010000001">
    <property type="protein sequence ID" value="MDR8524324.1"/>
    <property type="molecule type" value="Genomic_DNA"/>
</dbReference>
<dbReference type="InterPro" id="IPR018640">
    <property type="entry name" value="DUF2063"/>
</dbReference>
<feature type="domain" description="NGO1945-like C-terminal" evidence="2">
    <location>
        <begin position="144"/>
        <end position="239"/>
    </location>
</feature>
<proteinExistence type="predicted"/>
<feature type="domain" description="Putative DNA-binding" evidence="1">
    <location>
        <begin position="6"/>
        <end position="90"/>
    </location>
</feature>
<reference evidence="4 6" key="1">
    <citation type="journal article" date="2022" name="bioRxiv">
        <title>Prophages regulate Shewanella fidelis 3313 motility and biofilm formation: implications for gut colonization dynamics in Ciona robusta.</title>
        <authorList>
            <person name="Natarajan O."/>
            <person name="Gibboney S.L."/>
            <person name="Young M.N."/>
            <person name="Lim S.J."/>
            <person name="Pluta N."/>
            <person name="Atkinson C.G."/>
            <person name="Leigh B.A."/>
            <person name="Liberti A."/>
            <person name="Kees E.D."/>
            <person name="Breitbart M."/>
            <person name="Gralnick J.A."/>
            <person name="Dishaw L.J."/>
        </authorList>
    </citation>
    <scope>NUCLEOTIDE SEQUENCE [LARGE SCALE GENOMIC DNA]</scope>
    <source>
        <strain evidence="4 6">JG4066</strain>
    </source>
</reference>
<evidence type="ECO:0000313" key="3">
    <source>
        <dbReference type="EMBL" id="MDR8524324.1"/>
    </source>
</evidence>
<dbReference type="RefSeq" id="WP_108946150.1">
    <property type="nucleotide sequence ID" value="NZ_JAPMLA010000011.1"/>
</dbReference>
<dbReference type="Gene3D" id="1.10.150.690">
    <property type="entry name" value="DUF2063"/>
    <property type="match status" value="1"/>
</dbReference>
<sequence length="251" mass="29142">MSFVDVQQHFMDYIKDPSLPLPEGIEARRMKIYRELFFNNIDGFVSNAFPVLKSLYSEQDWLKLVQSFFVNHDCATPIFVEIAQEFLLFLQSEYQMTEQDPPFMLELAHYEWLELVVAVAQDNPQQQLVADDVDDITQIKLCVSATAKIAQYAYDVQHISAEHQPSEPSETAQFFCIYRDVEEEVVFLHLNPLTAQVLAYIEQHNYVDYEVLIDWLLTTYAQIEPNALQQGCQQLLMDLSNKGIIKQFIGQ</sequence>
<dbReference type="Pfam" id="PF22106">
    <property type="entry name" value="NGO1945_C"/>
    <property type="match status" value="1"/>
</dbReference>
<evidence type="ECO:0000259" key="1">
    <source>
        <dbReference type="Pfam" id="PF09836"/>
    </source>
</evidence>
<dbReference type="AlphaFoldDB" id="A0AAW8NM36"/>
<protein>
    <submittedName>
        <fullName evidence="3">DNA-binding domain-containing protein</fullName>
    </submittedName>
</protein>
<comment type="caution">
    <text evidence="3">The sequence shown here is derived from an EMBL/GenBank/DDBJ whole genome shotgun (WGS) entry which is preliminary data.</text>
</comment>
<evidence type="ECO:0000313" key="6">
    <source>
        <dbReference type="Proteomes" id="UP001271263"/>
    </source>
</evidence>
<evidence type="ECO:0000259" key="2">
    <source>
        <dbReference type="Pfam" id="PF22106"/>
    </source>
</evidence>
<organism evidence="3 5">
    <name type="scientific">Shewanella fidelis</name>
    <dbReference type="NCBI Taxonomy" id="173509"/>
    <lineage>
        <taxon>Bacteria</taxon>
        <taxon>Pseudomonadati</taxon>
        <taxon>Pseudomonadota</taxon>
        <taxon>Gammaproteobacteria</taxon>
        <taxon>Alteromonadales</taxon>
        <taxon>Shewanellaceae</taxon>
        <taxon>Shewanella</taxon>
    </lineage>
</organism>
<evidence type="ECO:0000313" key="4">
    <source>
        <dbReference type="EMBL" id="MDW4825842.1"/>
    </source>
</evidence>
<name>A0AAW8NM36_9GAMM</name>
<evidence type="ECO:0000313" key="5">
    <source>
        <dbReference type="Proteomes" id="UP001259340"/>
    </source>
</evidence>
<dbReference type="InterPro" id="IPR054098">
    <property type="entry name" value="NGO1945-like_C"/>
</dbReference>
<gene>
    <name evidence="3" type="ORF">OS133_11750</name>
    <name evidence="4" type="ORF">OS134_17365</name>
</gene>
<accession>A0AAW8NM36</accession>
<reference evidence="3" key="2">
    <citation type="submission" date="2022-11" db="EMBL/GenBank/DDBJ databases">
        <title>Prophages regulate Shewanella fidelis motility and biofilm formation: implications for gut colonization dynamics in Ciona robusta.</title>
        <authorList>
            <person name="Natarajan O."/>
            <person name="Gibboney S.L."/>
            <person name="Young M.N."/>
            <person name="Lim S.J."/>
            <person name="Pluta N."/>
            <person name="Atkinson C.G.F."/>
            <person name="Leigh B.A."/>
            <person name="Liberti A."/>
            <person name="Kees E."/>
            <person name="Breitbart M."/>
            <person name="Gralnick J."/>
            <person name="Dishaw L.J."/>
        </authorList>
    </citation>
    <scope>NUCLEOTIDE SEQUENCE</scope>
    <source>
        <strain evidence="3">3313</strain>
    </source>
</reference>
<dbReference type="EMBL" id="JAPMLD010000009">
    <property type="protein sequence ID" value="MDW4825842.1"/>
    <property type="molecule type" value="Genomic_DNA"/>
</dbReference>
<dbReference type="Proteomes" id="UP001271263">
    <property type="component" value="Unassembled WGS sequence"/>
</dbReference>
<keyword evidence="6" id="KW-1185">Reference proteome</keyword>
<keyword evidence="3" id="KW-0238">DNA-binding</keyword>
<dbReference type="Proteomes" id="UP001259340">
    <property type="component" value="Unassembled WGS sequence"/>
</dbReference>
<dbReference type="Pfam" id="PF09836">
    <property type="entry name" value="DUF2063"/>
    <property type="match status" value="1"/>
</dbReference>
<dbReference type="GO" id="GO:0003677">
    <property type="term" value="F:DNA binding"/>
    <property type="evidence" value="ECO:0007669"/>
    <property type="project" value="UniProtKB-KW"/>
</dbReference>
<dbReference type="InterPro" id="IPR044922">
    <property type="entry name" value="DUF2063_N_sf"/>
</dbReference>
<dbReference type="Gene3D" id="3.90.930.50">
    <property type="match status" value="1"/>
</dbReference>